<protein>
    <submittedName>
        <fullName evidence="3">Uncharacterized protein</fullName>
    </submittedName>
</protein>
<feature type="compositionally biased region" description="Basic residues" evidence="1">
    <location>
        <begin position="120"/>
        <end position="130"/>
    </location>
</feature>
<feature type="region of interest" description="Disordered" evidence="1">
    <location>
        <begin position="80"/>
        <end position="130"/>
    </location>
</feature>
<dbReference type="AlphaFoldDB" id="A0A914S3A6"/>
<evidence type="ECO:0000313" key="2">
    <source>
        <dbReference type="Proteomes" id="UP000887564"/>
    </source>
</evidence>
<name>A0A914S3A6_PAREQ</name>
<organism evidence="2 3">
    <name type="scientific">Parascaris equorum</name>
    <name type="common">Equine roundworm</name>
    <dbReference type="NCBI Taxonomy" id="6256"/>
    <lineage>
        <taxon>Eukaryota</taxon>
        <taxon>Metazoa</taxon>
        <taxon>Ecdysozoa</taxon>
        <taxon>Nematoda</taxon>
        <taxon>Chromadorea</taxon>
        <taxon>Rhabditida</taxon>
        <taxon>Spirurina</taxon>
        <taxon>Ascaridomorpha</taxon>
        <taxon>Ascaridoidea</taxon>
        <taxon>Ascarididae</taxon>
        <taxon>Parascaris</taxon>
    </lineage>
</organism>
<keyword evidence="2" id="KW-1185">Reference proteome</keyword>
<accession>A0A914S3A6</accession>
<dbReference type="Proteomes" id="UP000887564">
    <property type="component" value="Unplaced"/>
</dbReference>
<evidence type="ECO:0000313" key="3">
    <source>
        <dbReference type="WBParaSite" id="PEQ_0000877601-mRNA-1"/>
    </source>
</evidence>
<reference evidence="3" key="1">
    <citation type="submission" date="2022-11" db="UniProtKB">
        <authorList>
            <consortium name="WormBaseParasite"/>
        </authorList>
    </citation>
    <scope>IDENTIFICATION</scope>
</reference>
<feature type="compositionally biased region" description="Pro residues" evidence="1">
    <location>
        <begin position="100"/>
        <end position="109"/>
    </location>
</feature>
<dbReference type="WBParaSite" id="PEQ_0000877601-mRNA-1">
    <property type="protein sequence ID" value="PEQ_0000877601-mRNA-1"/>
    <property type="gene ID" value="PEQ_0000877601"/>
</dbReference>
<proteinExistence type="predicted"/>
<sequence>MLVRKIILLHSHLWKTPASNGHLLVTESVFFSEMIISISIYRFYLEATMPAHERWFRRSPQPQPQKSPLTDIASAQKDYEDPDYYYSKPPELGQATQKRQPPPLPPPMKIPQKTPPMSHSLKRKPQVPHC</sequence>
<evidence type="ECO:0000256" key="1">
    <source>
        <dbReference type="SAM" id="MobiDB-lite"/>
    </source>
</evidence>